<dbReference type="RefSeq" id="WP_054358971.1">
    <property type="nucleotide sequence ID" value="NZ_LJYW01000001.1"/>
</dbReference>
<feature type="domain" description="Transcriptional repressor PaaX-like N-terminal" evidence="2">
    <location>
        <begin position="35"/>
        <end position="101"/>
    </location>
</feature>
<sequence>MPERGALLEAAVLPAARHPAHALALEVLHRRTPIRAWSLIVTMFGDCISPRGGSIGVGSLQDMAGSLGLDAGVVRTALTRLAADGLIERIRVGRNSFASLSPAAEADTRRVAPQIYRFVERPWAGRWRLAFLAPAGDAIAAARAALVRQGFALVAPGLAMAPLGEDGRLYSGRLPEAGAVAWLDAAGPPAEAPLYAAGLWPLAGLAQAYTQFVADFSAVEAAVTDGPEPAGIEALAVRIAVVHEFRRLALRDPLLPADLLPADWPGRPARALAGRLYGRVLAAAEAWLDREAKSLDGALPPPDDRLARRFPPV</sequence>
<dbReference type="Pfam" id="PF08223">
    <property type="entry name" value="PaaX_C"/>
    <property type="match status" value="1"/>
</dbReference>
<organism evidence="4 5">
    <name type="scientific">Prosthecodimorpha hirschii</name>
    <dbReference type="NCBI Taxonomy" id="665126"/>
    <lineage>
        <taxon>Bacteria</taxon>
        <taxon>Pseudomonadati</taxon>
        <taxon>Pseudomonadota</taxon>
        <taxon>Alphaproteobacteria</taxon>
        <taxon>Hyphomicrobiales</taxon>
        <taxon>Ancalomicrobiaceae</taxon>
        <taxon>Prosthecodimorpha</taxon>
    </lineage>
</organism>
<feature type="domain" description="Transcriptional repressor PaaX-like C-terminal" evidence="3">
    <location>
        <begin position="200"/>
        <end position="289"/>
    </location>
</feature>
<evidence type="ECO:0008006" key="6">
    <source>
        <dbReference type="Google" id="ProtNLM"/>
    </source>
</evidence>
<reference evidence="4 5" key="2">
    <citation type="submission" date="2015-10" db="EMBL/GenBank/DDBJ databases">
        <title>Draft Genome Sequence of Prosthecomicrobium hirschii ATCC 27832.</title>
        <authorList>
            <person name="Daniel J."/>
            <person name="Givan S.A."/>
            <person name="Brun Y.V."/>
            <person name="Brown P.J."/>
        </authorList>
    </citation>
    <scope>NUCLEOTIDE SEQUENCE [LARGE SCALE GENOMIC DNA]</scope>
    <source>
        <strain evidence="4 5">16</strain>
    </source>
</reference>
<dbReference type="InterPro" id="IPR036388">
    <property type="entry name" value="WH-like_DNA-bd_sf"/>
</dbReference>
<dbReference type="PANTHER" id="PTHR30319:SF1">
    <property type="entry name" value="TRANSCRIPTIONAL REPRESSOR PAAX"/>
    <property type="match status" value="1"/>
</dbReference>
<dbReference type="InterPro" id="IPR012906">
    <property type="entry name" value="PaaX-like_N"/>
</dbReference>
<dbReference type="STRING" id="665126.ABB55_11780"/>
<dbReference type="EMBL" id="LJYW01000001">
    <property type="protein sequence ID" value="KPL52808.1"/>
    <property type="molecule type" value="Genomic_DNA"/>
</dbReference>
<gene>
    <name evidence="4" type="ORF">ABB55_11780</name>
</gene>
<feature type="region of interest" description="Disordered" evidence="1">
    <location>
        <begin position="294"/>
        <end position="313"/>
    </location>
</feature>
<keyword evidence="5" id="KW-1185">Reference proteome</keyword>
<dbReference type="InterPro" id="IPR036390">
    <property type="entry name" value="WH_DNA-bd_sf"/>
</dbReference>
<evidence type="ECO:0000313" key="5">
    <source>
        <dbReference type="Proteomes" id="UP000048984"/>
    </source>
</evidence>
<dbReference type="InterPro" id="IPR011965">
    <property type="entry name" value="PaaX_trns_reg"/>
</dbReference>
<dbReference type="PANTHER" id="PTHR30319">
    <property type="entry name" value="PHENYLACETIC ACID REGULATOR-RELATED TRANSCRIPTIONAL REPRESSOR"/>
    <property type="match status" value="1"/>
</dbReference>
<evidence type="ECO:0000259" key="2">
    <source>
        <dbReference type="Pfam" id="PF07848"/>
    </source>
</evidence>
<dbReference type="PIRSF" id="PIRSF020623">
    <property type="entry name" value="PaaX"/>
    <property type="match status" value="1"/>
</dbReference>
<reference evidence="4 5" key="1">
    <citation type="submission" date="2015-09" db="EMBL/GenBank/DDBJ databases">
        <authorList>
            <person name="Jackson K.R."/>
            <person name="Lunt B.L."/>
            <person name="Fisher J.N.B."/>
            <person name="Gardner A.V."/>
            <person name="Bailey M.E."/>
            <person name="Deus L.M."/>
            <person name="Earl A.S."/>
            <person name="Gibby P.D."/>
            <person name="Hartmann K.A."/>
            <person name="Liu J.E."/>
            <person name="Manci A.M."/>
            <person name="Nielsen D.A."/>
            <person name="Solomon M.B."/>
            <person name="Breakwell D.P."/>
            <person name="Burnett S.H."/>
            <person name="Grose J.H."/>
        </authorList>
    </citation>
    <scope>NUCLEOTIDE SEQUENCE [LARGE SCALE GENOMIC DNA]</scope>
    <source>
        <strain evidence="4 5">16</strain>
    </source>
</reference>
<dbReference type="Proteomes" id="UP000048984">
    <property type="component" value="Unassembled WGS sequence"/>
</dbReference>
<evidence type="ECO:0000259" key="3">
    <source>
        <dbReference type="Pfam" id="PF08223"/>
    </source>
</evidence>
<dbReference type="GO" id="GO:0006351">
    <property type="term" value="P:DNA-templated transcription"/>
    <property type="evidence" value="ECO:0007669"/>
    <property type="project" value="InterPro"/>
</dbReference>
<accession>A0A0P6VQM4</accession>
<evidence type="ECO:0000256" key="1">
    <source>
        <dbReference type="SAM" id="MobiDB-lite"/>
    </source>
</evidence>
<name>A0A0P6VQM4_9HYPH</name>
<dbReference type="AlphaFoldDB" id="A0A0P6VQM4"/>
<dbReference type="Gene3D" id="1.20.58.1460">
    <property type="match status" value="1"/>
</dbReference>
<protein>
    <recommendedName>
        <fullName evidence="6">PaaX family transcriptional regulator</fullName>
    </recommendedName>
</protein>
<dbReference type="Pfam" id="PF07848">
    <property type="entry name" value="PaaX"/>
    <property type="match status" value="1"/>
</dbReference>
<dbReference type="Gene3D" id="1.10.10.10">
    <property type="entry name" value="Winged helix-like DNA-binding domain superfamily/Winged helix DNA-binding domain"/>
    <property type="match status" value="1"/>
</dbReference>
<proteinExistence type="predicted"/>
<dbReference type="InterPro" id="IPR013225">
    <property type="entry name" value="PaaX_C"/>
</dbReference>
<comment type="caution">
    <text evidence="4">The sequence shown here is derived from an EMBL/GenBank/DDBJ whole genome shotgun (WGS) entry which is preliminary data.</text>
</comment>
<dbReference type="SUPFAM" id="SSF46785">
    <property type="entry name" value="Winged helix' DNA-binding domain"/>
    <property type="match status" value="1"/>
</dbReference>
<evidence type="ECO:0000313" key="4">
    <source>
        <dbReference type="EMBL" id="KPL52808.1"/>
    </source>
</evidence>